<dbReference type="RefSeq" id="WP_253756115.1">
    <property type="nucleotide sequence ID" value="NZ_JAMZDZ010000001.1"/>
</dbReference>
<dbReference type="PANTHER" id="PTHR42976">
    <property type="entry name" value="BIFUNCTIONAL CHITINASE/LYSOZYME-RELATED"/>
    <property type="match status" value="1"/>
</dbReference>
<comment type="caution">
    <text evidence="3">The sequence shown here is derived from an EMBL/GenBank/DDBJ whole genome shotgun (WGS) entry which is preliminary data.</text>
</comment>
<proteinExistence type="predicted"/>
<feature type="signal peptide" evidence="1">
    <location>
        <begin position="1"/>
        <end position="23"/>
    </location>
</feature>
<evidence type="ECO:0000313" key="3">
    <source>
        <dbReference type="EMBL" id="MFC4131770.1"/>
    </source>
</evidence>
<dbReference type="Pfam" id="PF00704">
    <property type="entry name" value="Glyco_hydro_18"/>
    <property type="match status" value="1"/>
</dbReference>
<gene>
    <name evidence="3" type="ORF">ACFOZ4_14270</name>
</gene>
<evidence type="ECO:0000313" key="4">
    <source>
        <dbReference type="Proteomes" id="UP001595816"/>
    </source>
</evidence>
<dbReference type="Proteomes" id="UP001595816">
    <property type="component" value="Unassembled WGS sequence"/>
</dbReference>
<dbReference type="CDD" id="cd06543">
    <property type="entry name" value="GH18_PF-ChiA-like"/>
    <property type="match status" value="1"/>
</dbReference>
<sequence length="337" mass="35869">MARRLLAAAAAAALLVLPSPAAAAPTALPARVFAPYFETWQPETLAGMAQQSGARYFTLAFLETLSRTSCTLAWNGEKARTVASNAYVDDIAALRALGGDVVASFGGWSADQGGTEIGDSCQDPAAIAAAYEDVVVRLGVTRLDMDIEGRSLTKADGIDRRNKAIKLLQDWAAATGRRVDIVYTVPTSVTGLEPSGLAILQNALANGVRVDVVNLMVFDYYDKVTTDMGAAALSAAQGLYNQLHTLYPAKTPAQLWAMVGLTLLPGIDDYPKKTEITYLPDAQRMLDFARANGIGELSMWAIQRDNGGCPGVTDSNTCSGIVQNTWDFTHLLTPFTG</sequence>
<dbReference type="SUPFAM" id="SSF51445">
    <property type="entry name" value="(Trans)glycosidases"/>
    <property type="match status" value="1"/>
</dbReference>
<evidence type="ECO:0000259" key="2">
    <source>
        <dbReference type="Pfam" id="PF00704"/>
    </source>
</evidence>
<feature type="domain" description="GH18" evidence="2">
    <location>
        <begin position="34"/>
        <end position="230"/>
    </location>
</feature>
<organism evidence="3 4">
    <name type="scientific">Hamadaea flava</name>
    <dbReference type="NCBI Taxonomy" id="1742688"/>
    <lineage>
        <taxon>Bacteria</taxon>
        <taxon>Bacillati</taxon>
        <taxon>Actinomycetota</taxon>
        <taxon>Actinomycetes</taxon>
        <taxon>Micromonosporales</taxon>
        <taxon>Micromonosporaceae</taxon>
        <taxon>Hamadaea</taxon>
    </lineage>
</organism>
<dbReference type="InterPro" id="IPR017853">
    <property type="entry name" value="GH"/>
</dbReference>
<dbReference type="InterPro" id="IPR001223">
    <property type="entry name" value="Glyco_hydro18_cat"/>
</dbReference>
<name>A0ABV8LM00_9ACTN</name>
<reference evidence="4" key="1">
    <citation type="journal article" date="2019" name="Int. J. Syst. Evol. Microbiol.">
        <title>The Global Catalogue of Microorganisms (GCM) 10K type strain sequencing project: providing services to taxonomists for standard genome sequencing and annotation.</title>
        <authorList>
            <consortium name="The Broad Institute Genomics Platform"/>
            <consortium name="The Broad Institute Genome Sequencing Center for Infectious Disease"/>
            <person name="Wu L."/>
            <person name="Ma J."/>
        </authorList>
    </citation>
    <scope>NUCLEOTIDE SEQUENCE [LARGE SCALE GENOMIC DNA]</scope>
    <source>
        <strain evidence="4">CGMCC 4.7289</strain>
    </source>
</reference>
<feature type="chain" id="PRO_5046673809" evidence="1">
    <location>
        <begin position="24"/>
        <end position="337"/>
    </location>
</feature>
<accession>A0ABV8LM00</accession>
<protein>
    <submittedName>
        <fullName evidence="3">Chitinase</fullName>
    </submittedName>
</protein>
<keyword evidence="4" id="KW-1185">Reference proteome</keyword>
<keyword evidence="1" id="KW-0732">Signal</keyword>
<dbReference type="EMBL" id="JBHSAY010000007">
    <property type="protein sequence ID" value="MFC4131770.1"/>
    <property type="molecule type" value="Genomic_DNA"/>
</dbReference>
<dbReference type="Gene3D" id="3.20.20.80">
    <property type="entry name" value="Glycosidases"/>
    <property type="match status" value="1"/>
</dbReference>
<dbReference type="PANTHER" id="PTHR42976:SF1">
    <property type="entry name" value="GH18 DOMAIN-CONTAINING PROTEIN-RELATED"/>
    <property type="match status" value="1"/>
</dbReference>
<dbReference type="InterPro" id="IPR052750">
    <property type="entry name" value="GH18_Chitinase"/>
</dbReference>
<evidence type="ECO:0000256" key="1">
    <source>
        <dbReference type="SAM" id="SignalP"/>
    </source>
</evidence>